<dbReference type="PROSITE" id="PS50011">
    <property type="entry name" value="PROTEIN_KINASE_DOM"/>
    <property type="match status" value="1"/>
</dbReference>
<evidence type="ECO:0000256" key="9">
    <source>
        <dbReference type="SAM" id="Phobius"/>
    </source>
</evidence>
<dbReference type="Gene3D" id="3.30.200.20">
    <property type="entry name" value="Phosphorylase Kinase, domain 1"/>
    <property type="match status" value="1"/>
</dbReference>
<evidence type="ECO:0000256" key="1">
    <source>
        <dbReference type="ARBA" id="ARBA00012513"/>
    </source>
</evidence>
<evidence type="ECO:0000256" key="6">
    <source>
        <dbReference type="ARBA" id="ARBA00022840"/>
    </source>
</evidence>
<dbReference type="InterPro" id="IPR000719">
    <property type="entry name" value="Prot_kinase_dom"/>
</dbReference>
<dbReference type="PANTHER" id="PTHR43289">
    <property type="entry name" value="MITOGEN-ACTIVATED PROTEIN KINASE KINASE KINASE 20-RELATED"/>
    <property type="match status" value="1"/>
</dbReference>
<keyword evidence="9" id="KW-0812">Transmembrane</keyword>
<dbReference type="Pfam" id="PF00069">
    <property type="entry name" value="Pkinase"/>
    <property type="match status" value="1"/>
</dbReference>
<dbReference type="Proteomes" id="UP001596074">
    <property type="component" value="Unassembled WGS sequence"/>
</dbReference>
<proteinExistence type="predicted"/>
<dbReference type="PANTHER" id="PTHR43289:SF6">
    <property type="entry name" value="SERINE_THREONINE-PROTEIN KINASE NEKL-3"/>
    <property type="match status" value="1"/>
</dbReference>
<dbReference type="EMBL" id="JBHSON010000060">
    <property type="protein sequence ID" value="MFC5750922.1"/>
    <property type="molecule type" value="Genomic_DNA"/>
</dbReference>
<dbReference type="InterPro" id="IPR011009">
    <property type="entry name" value="Kinase-like_dom_sf"/>
</dbReference>
<comment type="caution">
    <text evidence="11">The sequence shown here is derived from an EMBL/GenBank/DDBJ whole genome shotgun (WGS) entry which is preliminary data.</text>
</comment>
<organism evidence="11 12">
    <name type="scientific">Actinomadura rugatobispora</name>
    <dbReference type="NCBI Taxonomy" id="1994"/>
    <lineage>
        <taxon>Bacteria</taxon>
        <taxon>Bacillati</taxon>
        <taxon>Actinomycetota</taxon>
        <taxon>Actinomycetes</taxon>
        <taxon>Streptosporangiales</taxon>
        <taxon>Thermomonosporaceae</taxon>
        <taxon>Actinomadura</taxon>
    </lineage>
</organism>
<keyword evidence="3" id="KW-0808">Transferase</keyword>
<evidence type="ECO:0000256" key="8">
    <source>
        <dbReference type="SAM" id="MobiDB-lite"/>
    </source>
</evidence>
<dbReference type="InterPro" id="IPR008271">
    <property type="entry name" value="Ser/Thr_kinase_AS"/>
</dbReference>
<feature type="transmembrane region" description="Helical" evidence="9">
    <location>
        <begin position="288"/>
        <end position="309"/>
    </location>
</feature>
<reference evidence="12" key="1">
    <citation type="journal article" date="2019" name="Int. J. Syst. Evol. Microbiol.">
        <title>The Global Catalogue of Microorganisms (GCM) 10K type strain sequencing project: providing services to taxonomists for standard genome sequencing and annotation.</title>
        <authorList>
            <consortium name="The Broad Institute Genomics Platform"/>
            <consortium name="The Broad Institute Genome Sequencing Center for Infectious Disease"/>
            <person name="Wu L."/>
            <person name="Ma J."/>
        </authorList>
    </citation>
    <scope>NUCLEOTIDE SEQUENCE [LARGE SCALE GENOMIC DNA]</scope>
    <source>
        <strain evidence="12">KCTC 42087</strain>
    </source>
</reference>
<keyword evidence="4 7" id="KW-0547">Nucleotide-binding</keyword>
<feature type="region of interest" description="Disordered" evidence="8">
    <location>
        <begin position="311"/>
        <end position="332"/>
    </location>
</feature>
<gene>
    <name evidence="11" type="ORF">ACFPZN_35345</name>
</gene>
<feature type="binding site" evidence="7">
    <location>
        <position position="39"/>
    </location>
    <ligand>
        <name>ATP</name>
        <dbReference type="ChEBI" id="CHEBI:30616"/>
    </ligand>
</feature>
<evidence type="ECO:0000256" key="2">
    <source>
        <dbReference type="ARBA" id="ARBA00022527"/>
    </source>
</evidence>
<keyword evidence="12" id="KW-1185">Reference proteome</keyword>
<dbReference type="SUPFAM" id="SSF56112">
    <property type="entry name" value="Protein kinase-like (PK-like)"/>
    <property type="match status" value="1"/>
</dbReference>
<feature type="region of interest" description="Disordered" evidence="8">
    <location>
        <begin position="263"/>
        <end position="283"/>
    </location>
</feature>
<name>A0ABW1A7F9_9ACTN</name>
<evidence type="ECO:0000259" key="10">
    <source>
        <dbReference type="PROSITE" id="PS50011"/>
    </source>
</evidence>
<keyword evidence="2" id="KW-0723">Serine/threonine-protein kinase</keyword>
<keyword evidence="9" id="KW-0472">Membrane</keyword>
<evidence type="ECO:0000313" key="11">
    <source>
        <dbReference type="EMBL" id="MFC5750922.1"/>
    </source>
</evidence>
<evidence type="ECO:0000313" key="12">
    <source>
        <dbReference type="Proteomes" id="UP001596074"/>
    </source>
</evidence>
<dbReference type="InterPro" id="IPR023346">
    <property type="entry name" value="Lysozyme-like_dom_sf"/>
</dbReference>
<keyword evidence="6 7" id="KW-0067">ATP-binding</keyword>
<dbReference type="CDD" id="cd14014">
    <property type="entry name" value="STKc_PknB_like"/>
    <property type="match status" value="1"/>
</dbReference>
<evidence type="ECO:0000256" key="5">
    <source>
        <dbReference type="ARBA" id="ARBA00022777"/>
    </source>
</evidence>
<evidence type="ECO:0000256" key="4">
    <source>
        <dbReference type="ARBA" id="ARBA00022741"/>
    </source>
</evidence>
<sequence length="490" mass="52779">MGTPSRAGRYRIDRLLGSGGFAAVWLGHDEDLDAPVAVKILAEHWTQREDVRERFVQEARLLRRVDSHRLVQVHDIGELDDGRPYFVMTYADRGNLEERLASGALPLDEALRLAGEIAQGVQDLHERGIVHRDLKPSNVLIRATSAKGGTGERIMLSDLGIARTEDRLSSLTLPAGSPGYMAPEQTQIDGAPDQRSDVYGLGALTYHLLTGEPPGEERCPPSEVEPAIPPAVDRVVLRALEHDRDARWPTAAAFAAALDRLNSKIDTDPPTGAAAAPDRRRRPGRRTLLAAGSAVAAAGVAAVAAFPTLGDGDGEGRASDAANAGTDPRGRWLRTDADIPAQYRTLIVQAGTSCKVEGLSPALIAAILKVESGFDPKLSDPGMNEYGIARWTPRMLMHWQPGGLGNPEPRPAQITPELSIPAIGRYLCYWGKDLADAPGDPALNLAAAYRTSAKMVRESLGVPEKHQAYMARVANLIEMYEPADRSGDPP</sequence>
<dbReference type="EC" id="2.7.11.1" evidence="1"/>
<dbReference type="InterPro" id="IPR017441">
    <property type="entry name" value="Protein_kinase_ATP_BS"/>
</dbReference>
<dbReference type="PROSITE" id="PS00107">
    <property type="entry name" value="PROTEIN_KINASE_ATP"/>
    <property type="match status" value="1"/>
</dbReference>
<evidence type="ECO:0000256" key="3">
    <source>
        <dbReference type="ARBA" id="ARBA00022679"/>
    </source>
</evidence>
<feature type="domain" description="Protein kinase" evidence="10">
    <location>
        <begin position="10"/>
        <end position="289"/>
    </location>
</feature>
<evidence type="ECO:0000256" key="7">
    <source>
        <dbReference type="PROSITE-ProRule" id="PRU10141"/>
    </source>
</evidence>
<dbReference type="SUPFAM" id="SSF53955">
    <property type="entry name" value="Lysozyme-like"/>
    <property type="match status" value="1"/>
</dbReference>
<keyword evidence="5 11" id="KW-0418">Kinase</keyword>
<dbReference type="PROSITE" id="PS00108">
    <property type="entry name" value="PROTEIN_KINASE_ST"/>
    <property type="match status" value="1"/>
</dbReference>
<dbReference type="Gene3D" id="1.10.530.10">
    <property type="match status" value="1"/>
</dbReference>
<accession>A0ABW1A7F9</accession>
<dbReference type="RefSeq" id="WP_378286772.1">
    <property type="nucleotide sequence ID" value="NZ_JBHSON010000060.1"/>
</dbReference>
<dbReference type="Gene3D" id="1.10.510.10">
    <property type="entry name" value="Transferase(Phosphotransferase) domain 1"/>
    <property type="match status" value="1"/>
</dbReference>
<dbReference type="GO" id="GO:0016301">
    <property type="term" value="F:kinase activity"/>
    <property type="evidence" value="ECO:0007669"/>
    <property type="project" value="UniProtKB-KW"/>
</dbReference>
<keyword evidence="9" id="KW-1133">Transmembrane helix</keyword>
<protein>
    <recommendedName>
        <fullName evidence="1">non-specific serine/threonine protein kinase</fullName>
        <ecNumber evidence="1">2.7.11.1</ecNumber>
    </recommendedName>
</protein>
<dbReference type="SMART" id="SM00220">
    <property type="entry name" value="S_TKc"/>
    <property type="match status" value="1"/>
</dbReference>